<evidence type="ECO:0000313" key="1">
    <source>
        <dbReference type="EMBL" id="ASC03081.1"/>
    </source>
</evidence>
<dbReference type="RefSeq" id="WP_088337321.1">
    <property type="nucleotide sequence ID" value="NZ_CP021934.1"/>
</dbReference>
<dbReference type="EMBL" id="CP021934">
    <property type="protein sequence ID" value="ASC03081.1"/>
    <property type="molecule type" value="Genomic_DNA"/>
</dbReference>
<accession>A0A1Z3CHM0</accession>
<proteinExistence type="predicted"/>
<name>A0A1Z3CHM0_FUSNP</name>
<sequence length="367" mass="43940">MLEENPELLLRIKEKFKEDNSISCKINSQEASDKKYTIIYLDWNIVKKLKIEGISNNNPKVILPFSEIHIRDLLPSFESLNNQNKSTQHFNLLIQDLQYLSLLTQNRKISLVSYSPEIKGNCNNVIIEKFPEIKDAKVSFSDNDVYKELQNIIKDRENEEERIKQLASELYYPYKIQYLENTVKFENIDIQKIFKENKFLYDKQFILKYLSYYFFEEKNIFNTPELYKELRNSLKNQEAIINDENFKVFLTIYNEDNIEILEKNFSKISEFWNTLQYSIDSSILPEEKNYNNMALLEFSPIFHDKISKKNKSENVARDCRHFQLATYCDYFITSDKKFLKKVNFLLKMCPDIKTKIIEYNDLIEMLK</sequence>
<keyword evidence="2" id="KW-1185">Reference proteome</keyword>
<organism evidence="1 2">
    <name type="scientific">Fusobacterium nucleatum subsp. polymorphum</name>
    <name type="common">Fusobacterium polymorphum</name>
    <dbReference type="NCBI Taxonomy" id="76857"/>
    <lineage>
        <taxon>Bacteria</taxon>
        <taxon>Fusobacteriati</taxon>
        <taxon>Fusobacteriota</taxon>
        <taxon>Fusobacteriia</taxon>
        <taxon>Fusobacteriales</taxon>
        <taxon>Fusobacteriaceae</taxon>
        <taxon>Fusobacterium</taxon>
    </lineage>
</organism>
<evidence type="ECO:0000313" key="2">
    <source>
        <dbReference type="Proteomes" id="UP000196759"/>
    </source>
</evidence>
<protein>
    <recommendedName>
        <fullName evidence="3">PIN domain-containing protein</fullName>
    </recommendedName>
</protein>
<evidence type="ECO:0008006" key="3">
    <source>
        <dbReference type="Google" id="ProtNLM"/>
    </source>
</evidence>
<dbReference type="AlphaFoldDB" id="A0A1Z3CHM0"/>
<dbReference type="Proteomes" id="UP000196759">
    <property type="component" value="Chromosome"/>
</dbReference>
<gene>
    <name evidence="1" type="ORF">CBG50_07065</name>
</gene>
<reference evidence="1 2" key="1">
    <citation type="submission" date="2017-06" db="EMBL/GenBank/DDBJ databases">
        <title>Draft genome sequence of Fusobacterium nucleatum subsp. polymorphum KCOM 1260 (=ChDC F218).</title>
        <authorList>
            <person name="Kook J.-K."/>
            <person name="Park S.-N."/>
            <person name="Lim Y.K."/>
            <person name="Roh H."/>
        </authorList>
    </citation>
    <scope>NUCLEOTIDE SEQUENCE [LARGE SCALE GENOMIC DNA]</scope>
    <source>
        <strain evidence="2">KCOM 1260 (ChDC F218)</strain>
    </source>
</reference>